<dbReference type="Proteomes" id="UP000215188">
    <property type="component" value="Unassembled WGS sequence"/>
</dbReference>
<accession>A0A229FW30</accession>
<evidence type="ECO:0000256" key="1">
    <source>
        <dbReference type="ARBA" id="ARBA00006313"/>
    </source>
</evidence>
<keyword evidence="3" id="KW-1185">Reference proteome</keyword>
<dbReference type="InterPro" id="IPR036889">
    <property type="entry name" value="mOase_MmoB_DmpM_sf"/>
</dbReference>
<dbReference type="GO" id="GO:0004497">
    <property type="term" value="F:monooxygenase activity"/>
    <property type="evidence" value="ECO:0007669"/>
    <property type="project" value="UniProtKB-KW"/>
</dbReference>
<comment type="caution">
    <text evidence="2">The sequence shown here is derived from an EMBL/GenBank/DDBJ whole genome shotgun (WGS) entry which is preliminary data.</text>
</comment>
<evidence type="ECO:0000313" key="2">
    <source>
        <dbReference type="EMBL" id="OXL16052.1"/>
    </source>
</evidence>
<dbReference type="Pfam" id="PF02406">
    <property type="entry name" value="MmoB_DmpM"/>
    <property type="match status" value="1"/>
</dbReference>
<proteinExistence type="inferred from homology"/>
<dbReference type="OrthoDB" id="9805636at2"/>
<reference evidence="2 3" key="1">
    <citation type="submission" date="2017-06" db="EMBL/GenBank/DDBJ databases">
        <title>Reclassification of a Polynucleobacter cosmopolitanus strain isolated from tropical Lake Victoria as Polynucleobacter victoriensis comb. nov.</title>
        <authorList>
            <person name="Hahn M.W."/>
        </authorList>
    </citation>
    <scope>NUCLEOTIDE SEQUENCE [LARGE SCALE GENOMIC DNA]</scope>
    <source>
        <strain evidence="2 3">MWH-MoIso2</strain>
    </source>
</reference>
<comment type="similarity">
    <text evidence="1">Belongs to the TmoD/XamoD family.</text>
</comment>
<dbReference type="InterPro" id="IPR003454">
    <property type="entry name" value="MOase_MmoB_DmpM"/>
</dbReference>
<dbReference type="Gene3D" id="3.90.56.10">
    <property type="entry name" value="Monooxygenase component MmoB/DmpM"/>
    <property type="match status" value="1"/>
</dbReference>
<dbReference type="EMBL" id="NJGG01000001">
    <property type="protein sequence ID" value="OXL16052.1"/>
    <property type="molecule type" value="Genomic_DNA"/>
</dbReference>
<dbReference type="SUPFAM" id="SSF56029">
    <property type="entry name" value="Monooxygenase (hydroxylase) regulatory protein"/>
    <property type="match status" value="1"/>
</dbReference>
<dbReference type="AlphaFoldDB" id="A0A229FW30"/>
<name>A0A229FW30_9BURK</name>
<keyword evidence="2" id="KW-0560">Oxidoreductase</keyword>
<evidence type="ECO:0000313" key="3">
    <source>
        <dbReference type="Proteomes" id="UP000215188"/>
    </source>
</evidence>
<keyword evidence="2" id="KW-0503">Monooxygenase</keyword>
<protein>
    <submittedName>
        <fullName evidence="2">Monooxygenase</fullName>
    </submittedName>
</protein>
<sequence length="89" mass="10278">MANVFIAFQSNQDSRYIVEAIVEDNPLAVVDEQPAMVKIDVPNRLVIKRATVEEKMGREFELQEMHMHLITLSGNVDEDDDQFVLEWKS</sequence>
<organism evidence="2 3">
    <name type="scientific">Polynucleobacter cosmopolitanus</name>
    <dbReference type="NCBI Taxonomy" id="351345"/>
    <lineage>
        <taxon>Bacteria</taxon>
        <taxon>Pseudomonadati</taxon>
        <taxon>Pseudomonadota</taxon>
        <taxon>Betaproteobacteria</taxon>
        <taxon>Burkholderiales</taxon>
        <taxon>Burkholderiaceae</taxon>
        <taxon>Polynucleobacter</taxon>
    </lineage>
</organism>
<gene>
    <name evidence="2" type="ORF">AOC33_02915</name>
</gene>
<dbReference type="RefSeq" id="WP_089515081.1">
    <property type="nucleotide sequence ID" value="NZ_NJGG01000001.1"/>
</dbReference>